<keyword evidence="1" id="KW-1133">Transmembrane helix</keyword>
<feature type="transmembrane region" description="Helical" evidence="1">
    <location>
        <begin position="52"/>
        <end position="70"/>
    </location>
</feature>
<dbReference type="EMBL" id="KL197750">
    <property type="protein sequence ID" value="KDQ51224.1"/>
    <property type="molecule type" value="Genomic_DNA"/>
</dbReference>
<dbReference type="OrthoDB" id="3058001at2759"/>
<dbReference type="InParanoid" id="A0A067P8V8"/>
<proteinExistence type="predicted"/>
<feature type="transmembrane region" description="Helical" evidence="1">
    <location>
        <begin position="112"/>
        <end position="133"/>
    </location>
</feature>
<gene>
    <name evidence="2" type="ORF">JAAARDRAFT_41287</name>
</gene>
<sequence>MALLPVPGFRNAPPPRSRVTWYRLILVSFIVGFAIPKWVLASRNFQESANDVDFVSSLLGTAGLVVTGWWESDPPRRLRWFFETDWGIYLRYWRRCSRALPRTPHPPAFKTIGAVHGLLFLWMVFVGLSFYLMHVLDSHTPYDKFDFMLCAVGVHLLCMFLIFVGLLPLDGDKEGFIFLPV</sequence>
<feature type="transmembrane region" description="Helical" evidence="1">
    <location>
        <begin position="145"/>
        <end position="169"/>
    </location>
</feature>
<keyword evidence="1" id="KW-0472">Membrane</keyword>
<evidence type="ECO:0000313" key="3">
    <source>
        <dbReference type="Proteomes" id="UP000027265"/>
    </source>
</evidence>
<dbReference type="Proteomes" id="UP000027265">
    <property type="component" value="Unassembled WGS sequence"/>
</dbReference>
<dbReference type="AlphaFoldDB" id="A0A067P8V8"/>
<organism evidence="2 3">
    <name type="scientific">Jaapia argillacea MUCL 33604</name>
    <dbReference type="NCBI Taxonomy" id="933084"/>
    <lineage>
        <taxon>Eukaryota</taxon>
        <taxon>Fungi</taxon>
        <taxon>Dikarya</taxon>
        <taxon>Basidiomycota</taxon>
        <taxon>Agaricomycotina</taxon>
        <taxon>Agaricomycetes</taxon>
        <taxon>Agaricomycetidae</taxon>
        <taxon>Jaapiales</taxon>
        <taxon>Jaapiaceae</taxon>
        <taxon>Jaapia</taxon>
    </lineage>
</organism>
<name>A0A067P8V8_9AGAM</name>
<accession>A0A067P8V8</accession>
<evidence type="ECO:0000313" key="2">
    <source>
        <dbReference type="EMBL" id="KDQ51224.1"/>
    </source>
</evidence>
<keyword evidence="1" id="KW-0812">Transmembrane</keyword>
<feature type="transmembrane region" description="Helical" evidence="1">
    <location>
        <begin position="20"/>
        <end position="40"/>
    </location>
</feature>
<reference evidence="3" key="1">
    <citation type="journal article" date="2014" name="Proc. Natl. Acad. Sci. U.S.A.">
        <title>Extensive sampling of basidiomycete genomes demonstrates inadequacy of the white-rot/brown-rot paradigm for wood decay fungi.</title>
        <authorList>
            <person name="Riley R."/>
            <person name="Salamov A.A."/>
            <person name="Brown D.W."/>
            <person name="Nagy L.G."/>
            <person name="Floudas D."/>
            <person name="Held B.W."/>
            <person name="Levasseur A."/>
            <person name="Lombard V."/>
            <person name="Morin E."/>
            <person name="Otillar R."/>
            <person name="Lindquist E.A."/>
            <person name="Sun H."/>
            <person name="LaButti K.M."/>
            <person name="Schmutz J."/>
            <person name="Jabbour D."/>
            <person name="Luo H."/>
            <person name="Baker S.E."/>
            <person name="Pisabarro A.G."/>
            <person name="Walton J.D."/>
            <person name="Blanchette R.A."/>
            <person name="Henrissat B."/>
            <person name="Martin F."/>
            <person name="Cullen D."/>
            <person name="Hibbett D.S."/>
            <person name="Grigoriev I.V."/>
        </authorList>
    </citation>
    <scope>NUCLEOTIDE SEQUENCE [LARGE SCALE GENOMIC DNA]</scope>
    <source>
        <strain evidence="3">MUCL 33604</strain>
    </source>
</reference>
<protein>
    <submittedName>
        <fullName evidence="2">Uncharacterized protein</fullName>
    </submittedName>
</protein>
<keyword evidence="3" id="KW-1185">Reference proteome</keyword>
<dbReference type="HOGENOM" id="CLU_1489230_0_0_1"/>
<evidence type="ECO:0000256" key="1">
    <source>
        <dbReference type="SAM" id="Phobius"/>
    </source>
</evidence>